<dbReference type="Gene3D" id="6.20.390.30">
    <property type="match status" value="1"/>
</dbReference>
<dbReference type="NCBIfam" id="NF006452">
    <property type="entry name" value="PRK08788.1"/>
    <property type="match status" value="1"/>
</dbReference>
<dbReference type="Pfam" id="PF00378">
    <property type="entry name" value="ECH_1"/>
    <property type="match status" value="1"/>
</dbReference>
<dbReference type="Proteomes" id="UP001230035">
    <property type="component" value="Unassembled WGS sequence"/>
</dbReference>
<accession>A0ABT6XSE5</accession>
<reference evidence="1 2" key="1">
    <citation type="submission" date="2023-05" db="EMBL/GenBank/DDBJ databases">
        <title>Flavobacterium sedimenti sp. nov., isolated from the sediment.</title>
        <authorList>
            <person name="Wu N."/>
        </authorList>
    </citation>
    <scope>NUCLEOTIDE SEQUENCE [LARGE SCALE GENOMIC DNA]</scope>
    <source>
        <strain evidence="1 2">YZ-48</strain>
    </source>
</reference>
<dbReference type="EMBL" id="JASGBP010000007">
    <property type="protein sequence ID" value="MDI9257895.1"/>
    <property type="molecule type" value="Genomic_DNA"/>
</dbReference>
<organism evidence="1 2">
    <name type="scientific">Flavobacterium sedimenticola</name>
    <dbReference type="NCBI Taxonomy" id="3043286"/>
    <lineage>
        <taxon>Bacteria</taxon>
        <taxon>Pseudomonadati</taxon>
        <taxon>Bacteroidota</taxon>
        <taxon>Flavobacteriia</taxon>
        <taxon>Flavobacteriales</taxon>
        <taxon>Flavobacteriaceae</taxon>
        <taxon>Flavobacterium</taxon>
    </lineage>
</organism>
<dbReference type="PANTHER" id="PTHR11941">
    <property type="entry name" value="ENOYL-COA HYDRATASE-RELATED"/>
    <property type="match status" value="1"/>
</dbReference>
<dbReference type="RefSeq" id="WP_283239572.1">
    <property type="nucleotide sequence ID" value="NZ_JASGBP010000007.1"/>
</dbReference>
<protein>
    <submittedName>
        <fullName evidence="1">Crotonase/enoyl-CoA hydratase family protein</fullName>
    </submittedName>
</protein>
<dbReference type="InterPro" id="IPR029045">
    <property type="entry name" value="ClpP/crotonase-like_dom_sf"/>
</dbReference>
<evidence type="ECO:0000313" key="2">
    <source>
        <dbReference type="Proteomes" id="UP001230035"/>
    </source>
</evidence>
<comment type="caution">
    <text evidence="1">The sequence shown here is derived from an EMBL/GenBank/DDBJ whole genome shotgun (WGS) entry which is preliminary data.</text>
</comment>
<dbReference type="SUPFAM" id="SSF52096">
    <property type="entry name" value="ClpP/crotonase"/>
    <property type="match status" value="1"/>
</dbReference>
<dbReference type="CDD" id="cd06558">
    <property type="entry name" value="crotonase-like"/>
    <property type="match status" value="1"/>
</dbReference>
<proteinExistence type="predicted"/>
<sequence length="271" mass="31121">MNYTKNLDLSHDKINSVLWLKIGVPHELHYSYKTICDFYEELPKIKKTIINENIKFLVIKSPNPTVWNMGGDLEFFIDCIKQNNYPALKDYAYKCVEGVHMINKAFETSCSVICLLEGNAYGGGFECALSADYIIAEEQVKCSFPETIFDTFPGMGAYSFLTRKVGYEKAHQLIQSNQKWEAKDLEEMNLIWKCVEKDCAITTLLKGFKEDLFKPKNEFEKACKVPPKEELLTIVDIWLNGIMNLDEKTIAIMEKIVANQKKLVLKQKTAN</sequence>
<dbReference type="PANTHER" id="PTHR11941:SF54">
    <property type="entry name" value="ENOYL-COA HYDRATASE, MITOCHONDRIAL"/>
    <property type="match status" value="1"/>
</dbReference>
<keyword evidence="2" id="KW-1185">Reference proteome</keyword>
<name>A0ABT6XSE5_9FLAO</name>
<dbReference type="InterPro" id="IPR001753">
    <property type="entry name" value="Enoyl-CoA_hydra/iso"/>
</dbReference>
<dbReference type="Gene3D" id="3.90.226.10">
    <property type="entry name" value="2-enoyl-CoA Hydratase, Chain A, domain 1"/>
    <property type="match status" value="1"/>
</dbReference>
<gene>
    <name evidence="1" type="ORF">QHT84_10770</name>
</gene>
<evidence type="ECO:0000313" key="1">
    <source>
        <dbReference type="EMBL" id="MDI9257895.1"/>
    </source>
</evidence>